<feature type="transmembrane region" description="Helical" evidence="1">
    <location>
        <begin position="120"/>
        <end position="139"/>
    </location>
</feature>
<feature type="transmembrane region" description="Helical" evidence="1">
    <location>
        <begin position="231"/>
        <end position="252"/>
    </location>
</feature>
<keyword evidence="1" id="KW-0472">Membrane</keyword>
<keyword evidence="1" id="KW-1133">Transmembrane helix</keyword>
<dbReference type="EMBL" id="RWIT01000015">
    <property type="protein sequence ID" value="RSK45263.1"/>
    <property type="molecule type" value="Genomic_DNA"/>
</dbReference>
<feature type="transmembrane region" description="Helical" evidence="1">
    <location>
        <begin position="196"/>
        <end position="219"/>
    </location>
</feature>
<name>A0A3R9NZH5_9BACT</name>
<dbReference type="Proteomes" id="UP000273500">
    <property type="component" value="Unassembled WGS sequence"/>
</dbReference>
<keyword evidence="3" id="KW-1185">Reference proteome</keyword>
<evidence type="ECO:0000256" key="1">
    <source>
        <dbReference type="SAM" id="Phobius"/>
    </source>
</evidence>
<sequence length="257" mass="29202">MSYSLLSSRVKKISYMNRVRALLIGVIILGASVWLYASNMPAFKGDAVQTEEDLRQQLLNESRSTYYQREAELRTNRNELLDVSSGVAIAGITILLFVTVRRIHSLQDFRQLRTPTKRQVVVWFNIGWVVLFAALYWYYGYRGARGDYPPFADSIGIPLYYGQATLLACWPVLNILLLLLIWPAKMGGPMFEKPIVYKWWLILAEVFIGGWLVLAGLYLVTTIIDGDHLTVPVAMLFVYLLLILRAGHVAAINKRIG</sequence>
<evidence type="ECO:0000313" key="3">
    <source>
        <dbReference type="Proteomes" id="UP000273500"/>
    </source>
</evidence>
<dbReference type="RefSeq" id="WP_125423923.1">
    <property type="nucleotide sequence ID" value="NZ_RWIT01000015.1"/>
</dbReference>
<proteinExistence type="predicted"/>
<protein>
    <submittedName>
        <fullName evidence="2">Uncharacterized protein</fullName>
    </submittedName>
</protein>
<dbReference type="OrthoDB" id="880375at2"/>
<feature type="transmembrane region" description="Helical" evidence="1">
    <location>
        <begin position="21"/>
        <end position="37"/>
    </location>
</feature>
<keyword evidence="1" id="KW-0812">Transmembrane</keyword>
<dbReference type="AlphaFoldDB" id="A0A3R9NZH5"/>
<feature type="transmembrane region" description="Helical" evidence="1">
    <location>
        <begin position="83"/>
        <end position="100"/>
    </location>
</feature>
<organism evidence="2 3">
    <name type="scientific">Hymenobacter rigui</name>
    <dbReference type="NCBI Taxonomy" id="334424"/>
    <lineage>
        <taxon>Bacteria</taxon>
        <taxon>Pseudomonadati</taxon>
        <taxon>Bacteroidota</taxon>
        <taxon>Cytophagia</taxon>
        <taxon>Cytophagales</taxon>
        <taxon>Hymenobacteraceae</taxon>
        <taxon>Hymenobacter</taxon>
    </lineage>
</organism>
<accession>A0A3R9NZH5</accession>
<feature type="transmembrane region" description="Helical" evidence="1">
    <location>
        <begin position="159"/>
        <end position="184"/>
    </location>
</feature>
<gene>
    <name evidence="2" type="ORF">EI291_19320</name>
</gene>
<evidence type="ECO:0000313" key="2">
    <source>
        <dbReference type="EMBL" id="RSK45263.1"/>
    </source>
</evidence>
<reference evidence="2 3" key="1">
    <citation type="submission" date="2018-12" db="EMBL/GenBank/DDBJ databases">
        <authorList>
            <person name="Feng G."/>
            <person name="Zhu H."/>
        </authorList>
    </citation>
    <scope>NUCLEOTIDE SEQUENCE [LARGE SCALE GENOMIC DNA]</scope>
    <source>
        <strain evidence="2 3">KCTC 12533</strain>
    </source>
</reference>
<comment type="caution">
    <text evidence="2">The sequence shown here is derived from an EMBL/GenBank/DDBJ whole genome shotgun (WGS) entry which is preliminary data.</text>
</comment>